<organism evidence="1 2">
    <name type="scientific">Halteria grandinella</name>
    <dbReference type="NCBI Taxonomy" id="5974"/>
    <lineage>
        <taxon>Eukaryota</taxon>
        <taxon>Sar</taxon>
        <taxon>Alveolata</taxon>
        <taxon>Ciliophora</taxon>
        <taxon>Intramacronucleata</taxon>
        <taxon>Spirotrichea</taxon>
        <taxon>Stichotrichia</taxon>
        <taxon>Sporadotrichida</taxon>
        <taxon>Halteriidae</taxon>
        <taxon>Halteria</taxon>
    </lineage>
</organism>
<evidence type="ECO:0000313" key="2">
    <source>
        <dbReference type="Proteomes" id="UP000785679"/>
    </source>
</evidence>
<dbReference type="SUPFAM" id="SSF56399">
    <property type="entry name" value="ADP-ribosylation"/>
    <property type="match status" value="1"/>
</dbReference>
<reference evidence="1" key="1">
    <citation type="submission" date="2019-06" db="EMBL/GenBank/DDBJ databases">
        <authorList>
            <person name="Zheng W."/>
        </authorList>
    </citation>
    <scope>NUCLEOTIDE SEQUENCE</scope>
    <source>
        <strain evidence="1">QDHG01</strain>
    </source>
</reference>
<evidence type="ECO:0000313" key="1">
    <source>
        <dbReference type="EMBL" id="TNV76752.1"/>
    </source>
</evidence>
<protein>
    <submittedName>
        <fullName evidence="1">Uncharacterized protein</fullName>
    </submittedName>
</protein>
<proteinExistence type="predicted"/>
<dbReference type="AlphaFoldDB" id="A0A8J8NKI1"/>
<gene>
    <name evidence="1" type="ORF">FGO68_gene13449</name>
</gene>
<dbReference type="EMBL" id="RRYP01013018">
    <property type="protein sequence ID" value="TNV76752.1"/>
    <property type="molecule type" value="Genomic_DNA"/>
</dbReference>
<sequence>MLRPSFCAKFVLQSAVDSGLFYDKDDKCYTYHGTKSKNVASILKYGLQMPNLDDPSKSVAKQENGNAVGDTDTPGIYTTKFPQYAEHYTDTIKHQGYNLSFMFLCRQDYQDSHEIDTWETLSSSTLDKCSCDMLQYLHQDDEGDLIIRSDEVQYKVTDPDMIDTQALLIFVSMDTKKGCKNPKLEKLLEAQRDKYFDK</sequence>
<keyword evidence="2" id="KW-1185">Reference proteome</keyword>
<dbReference type="Gene3D" id="3.90.228.10">
    <property type="match status" value="1"/>
</dbReference>
<dbReference type="OrthoDB" id="10256774at2759"/>
<comment type="caution">
    <text evidence="1">The sequence shown here is derived from an EMBL/GenBank/DDBJ whole genome shotgun (WGS) entry which is preliminary data.</text>
</comment>
<dbReference type="Proteomes" id="UP000785679">
    <property type="component" value="Unassembled WGS sequence"/>
</dbReference>
<name>A0A8J8NKI1_HALGN</name>
<accession>A0A8J8NKI1</accession>